<dbReference type="InterPro" id="IPR046849">
    <property type="entry name" value="E2_motif"/>
</dbReference>
<dbReference type="FunFam" id="1.25.40.10:FF:001087">
    <property type="entry name" value="Pentatricopeptide repeat-containing protein, mitochondrial"/>
    <property type="match status" value="1"/>
</dbReference>
<dbReference type="EMBL" id="CABITT030000008">
    <property type="protein sequence ID" value="VVB14573.1"/>
    <property type="molecule type" value="Genomic_DNA"/>
</dbReference>
<dbReference type="Pfam" id="PF14432">
    <property type="entry name" value="DYW_deaminase"/>
    <property type="match status" value="1"/>
</dbReference>
<dbReference type="InterPro" id="IPR046960">
    <property type="entry name" value="PPR_At4g14850-like_plant"/>
</dbReference>
<gene>
    <name evidence="5" type="ORF">ANE_LOCUS25017</name>
</gene>
<dbReference type="Proteomes" id="UP000489600">
    <property type="component" value="Unassembled WGS sequence"/>
</dbReference>
<evidence type="ECO:0000256" key="2">
    <source>
        <dbReference type="ARBA" id="ARBA00022737"/>
    </source>
</evidence>
<feature type="repeat" description="PPR" evidence="3">
    <location>
        <begin position="350"/>
        <end position="384"/>
    </location>
</feature>
<dbReference type="PANTHER" id="PTHR47926:SF436">
    <property type="entry name" value="PENTATRICOPEPTIDE REPEAT-CONTAINING PROTEIN ELI1, CHLOROPLASTIC-LIKE ISOFORM X2"/>
    <property type="match status" value="1"/>
</dbReference>
<dbReference type="NCBIfam" id="TIGR00756">
    <property type="entry name" value="PPR"/>
    <property type="match status" value="3"/>
</dbReference>
<proteinExistence type="inferred from homology"/>
<dbReference type="PANTHER" id="PTHR47926">
    <property type="entry name" value="PENTATRICOPEPTIDE REPEAT-CONTAINING PROTEIN"/>
    <property type="match status" value="1"/>
</dbReference>
<dbReference type="InterPro" id="IPR002885">
    <property type="entry name" value="PPR_rpt"/>
</dbReference>
<dbReference type="AlphaFoldDB" id="A0A565CLH6"/>
<keyword evidence="6" id="KW-1185">Reference proteome</keyword>
<feature type="domain" description="DYW" evidence="4">
    <location>
        <begin position="529"/>
        <end position="621"/>
    </location>
</feature>
<evidence type="ECO:0000259" key="4">
    <source>
        <dbReference type="Pfam" id="PF14432"/>
    </source>
</evidence>
<reference evidence="5" key="1">
    <citation type="submission" date="2019-07" db="EMBL/GenBank/DDBJ databases">
        <authorList>
            <person name="Dittberner H."/>
        </authorList>
    </citation>
    <scope>NUCLEOTIDE SEQUENCE [LARGE SCALE GENOMIC DNA]</scope>
</reference>
<protein>
    <recommendedName>
        <fullName evidence="4">DYW domain-containing protein</fullName>
    </recommendedName>
</protein>
<dbReference type="Pfam" id="PF13041">
    <property type="entry name" value="PPR_2"/>
    <property type="match status" value="1"/>
</dbReference>
<feature type="repeat" description="PPR" evidence="3">
    <location>
        <begin position="145"/>
        <end position="179"/>
    </location>
</feature>
<feature type="repeat" description="PPR" evidence="3">
    <location>
        <begin position="316"/>
        <end position="346"/>
    </location>
</feature>
<dbReference type="InterPro" id="IPR011990">
    <property type="entry name" value="TPR-like_helical_dom_sf"/>
</dbReference>
<keyword evidence="2" id="KW-0677">Repeat</keyword>
<dbReference type="GO" id="GO:0009451">
    <property type="term" value="P:RNA modification"/>
    <property type="evidence" value="ECO:0007669"/>
    <property type="project" value="InterPro"/>
</dbReference>
<comment type="similarity">
    <text evidence="1">Belongs to the PPR family. PCMP-H subfamily.</text>
</comment>
<dbReference type="Gene3D" id="1.25.40.10">
    <property type="entry name" value="Tetratricopeptide repeat domain"/>
    <property type="match status" value="3"/>
</dbReference>
<dbReference type="Pfam" id="PF20430">
    <property type="entry name" value="Eplus_motif"/>
    <property type="match status" value="1"/>
</dbReference>
<accession>A0A565CLH6</accession>
<evidence type="ECO:0000256" key="3">
    <source>
        <dbReference type="PROSITE-ProRule" id="PRU00708"/>
    </source>
</evidence>
<dbReference type="GO" id="GO:0003723">
    <property type="term" value="F:RNA binding"/>
    <property type="evidence" value="ECO:0007669"/>
    <property type="project" value="InterPro"/>
</dbReference>
<dbReference type="InterPro" id="IPR032867">
    <property type="entry name" value="DYW_dom"/>
</dbReference>
<feature type="repeat" description="PPR" evidence="3">
    <location>
        <begin position="75"/>
        <end position="109"/>
    </location>
</feature>
<dbReference type="Pfam" id="PF01535">
    <property type="entry name" value="PPR"/>
    <property type="match status" value="4"/>
</dbReference>
<name>A0A565CLH6_9BRAS</name>
<dbReference type="GO" id="GO:0008270">
    <property type="term" value="F:zinc ion binding"/>
    <property type="evidence" value="ECO:0007669"/>
    <property type="project" value="InterPro"/>
</dbReference>
<comment type="caution">
    <text evidence="5">The sequence shown here is derived from an EMBL/GenBank/DDBJ whole genome shotgun (WGS) entry which is preliminary data.</text>
</comment>
<evidence type="ECO:0000313" key="6">
    <source>
        <dbReference type="Proteomes" id="UP000489600"/>
    </source>
</evidence>
<dbReference type="InterPro" id="IPR046848">
    <property type="entry name" value="E_motif"/>
</dbReference>
<dbReference type="OrthoDB" id="1688675at2759"/>
<dbReference type="PROSITE" id="PS51375">
    <property type="entry name" value="PPR"/>
    <property type="match status" value="4"/>
</dbReference>
<organism evidence="5 6">
    <name type="scientific">Arabis nemorensis</name>
    <dbReference type="NCBI Taxonomy" id="586526"/>
    <lineage>
        <taxon>Eukaryota</taxon>
        <taxon>Viridiplantae</taxon>
        <taxon>Streptophyta</taxon>
        <taxon>Embryophyta</taxon>
        <taxon>Tracheophyta</taxon>
        <taxon>Spermatophyta</taxon>
        <taxon>Magnoliopsida</taxon>
        <taxon>eudicotyledons</taxon>
        <taxon>Gunneridae</taxon>
        <taxon>Pentapetalae</taxon>
        <taxon>rosids</taxon>
        <taxon>malvids</taxon>
        <taxon>Brassicales</taxon>
        <taxon>Brassicaceae</taxon>
        <taxon>Arabideae</taxon>
        <taxon>Arabis</taxon>
    </lineage>
</organism>
<dbReference type="Pfam" id="PF20431">
    <property type="entry name" value="E_motif"/>
    <property type="match status" value="1"/>
</dbReference>
<sequence length="621" mass="69689">MKWLSFQKSRLLLRQCARSSFLRPGKELHAVLTTSGLNKSPRSYLSNSLFQFYAASGDMATAQKLFDEIPLSEKDNVDWTTLLSSFSRYGFLLDSMKLFVEMTRKRVEIDDVSLVCLLGVCAKLEDLGFGVQGHGVVVKMGLLTSVKVCNALMDVYGKCGFVGEVKRIFEALDEKSVVSWTVVLDTVVKWEGLERGREVFDEMPERNAVAWTVMVAGYLGAGFTGEALELLAEMVFRCGHDLNFVTLCSMLSACAQSGNLVVGRWVHVYALKKAMIVEEKESYDPVMVGTALVDMYAKCGNIDSSMKVFRLMHKRNVVTWNAMFSGLAMHGKGRMLVDMFSEMVREVKPDDLTFTAVLSACSHSGMVEEGWRCFQNLRFYGLEPKVDHYACMVDLLGRAGRIEEAEILMKEMQVPPNEVVLGSLLGSCSVHGKLEIAERIKRELVQMSPGNTEYQILMSNMYAAGGRSDIVDGLRGSMRNGGIRKIPGMSSIHMNGSVHRFSSGDRSHPRMKEVYFKLNEVIERIRSAGYVPDVSGLVSPCDLEDKEQALCCHSEKLAVCFGLLETKPRTPLHVFKNLRICQDCHSAMKIVSKVYEREIIIRDRNRFHQFKEGSCSCSDYW</sequence>
<evidence type="ECO:0000313" key="5">
    <source>
        <dbReference type="EMBL" id="VVB14573.1"/>
    </source>
</evidence>
<evidence type="ECO:0000256" key="1">
    <source>
        <dbReference type="ARBA" id="ARBA00006643"/>
    </source>
</evidence>
<dbReference type="FunFam" id="1.25.40.10:FF:001767">
    <property type="entry name" value="Pentatricopeptide repeat-containing protein At5g15340, mitochondrial"/>
    <property type="match status" value="1"/>
</dbReference>